<reference evidence="11" key="1">
    <citation type="submission" date="2023-03" db="EMBL/GenBank/DDBJ databases">
        <authorList>
            <person name="Pearce D."/>
        </authorList>
    </citation>
    <scope>NUCLEOTIDE SEQUENCE</scope>
    <source>
        <strain evidence="11">Mc</strain>
    </source>
</reference>
<evidence type="ECO:0000256" key="2">
    <source>
        <dbReference type="ARBA" id="ARBA00005684"/>
    </source>
</evidence>
<dbReference type="GeneID" id="88223746"/>
<accession>A0AA35UDK8</accession>
<dbReference type="PANTHER" id="PTHR32438:SF5">
    <property type="entry name" value="4-ALPHA-GLUCANOTRANSFERASE DPE1, CHLOROPLASTIC_AMYLOPLASTIC"/>
    <property type="match status" value="1"/>
</dbReference>
<evidence type="ECO:0000256" key="10">
    <source>
        <dbReference type="RuleBase" id="RU361207"/>
    </source>
</evidence>
<dbReference type="RefSeq" id="WP_010960749.1">
    <property type="nucleotide sequence ID" value="NZ_OX458332.1"/>
</dbReference>
<dbReference type="SUPFAM" id="SSF51445">
    <property type="entry name" value="(Trans)glycosidases"/>
    <property type="match status" value="1"/>
</dbReference>
<protein>
    <recommendedName>
        <fullName evidence="4 10">4-alpha-glucanotransferase</fullName>
        <ecNumber evidence="3 10">2.4.1.25</ecNumber>
    </recommendedName>
    <alternativeName>
        <fullName evidence="8 10">Amylomaltase</fullName>
    </alternativeName>
    <alternativeName>
        <fullName evidence="9 10">Disproportionating enzyme</fullName>
    </alternativeName>
</protein>
<dbReference type="PANTHER" id="PTHR32438">
    <property type="entry name" value="4-ALPHA-GLUCANOTRANSFERASE DPE1, CHLOROPLASTIC/AMYLOPLASTIC"/>
    <property type="match status" value="1"/>
</dbReference>
<dbReference type="GO" id="GO:0005975">
    <property type="term" value="P:carbohydrate metabolic process"/>
    <property type="evidence" value="ECO:0007669"/>
    <property type="project" value="InterPro"/>
</dbReference>
<dbReference type="Gene3D" id="3.20.20.80">
    <property type="entry name" value="Glycosidases"/>
    <property type="match status" value="1"/>
</dbReference>
<keyword evidence="6 10" id="KW-0808">Transferase</keyword>
<evidence type="ECO:0000256" key="4">
    <source>
        <dbReference type="ARBA" id="ARBA00020295"/>
    </source>
</evidence>
<organism evidence="11 12">
    <name type="scientific">Methylococcus capsulatus</name>
    <dbReference type="NCBI Taxonomy" id="414"/>
    <lineage>
        <taxon>Bacteria</taxon>
        <taxon>Pseudomonadati</taxon>
        <taxon>Pseudomonadota</taxon>
        <taxon>Gammaproteobacteria</taxon>
        <taxon>Methylococcales</taxon>
        <taxon>Methylococcaceae</taxon>
        <taxon>Methylococcus</taxon>
    </lineage>
</organism>
<evidence type="ECO:0000256" key="1">
    <source>
        <dbReference type="ARBA" id="ARBA00000439"/>
    </source>
</evidence>
<evidence type="ECO:0000256" key="5">
    <source>
        <dbReference type="ARBA" id="ARBA00022676"/>
    </source>
</evidence>
<evidence type="ECO:0000256" key="3">
    <source>
        <dbReference type="ARBA" id="ARBA00012560"/>
    </source>
</evidence>
<dbReference type="NCBIfam" id="TIGR00217">
    <property type="entry name" value="malQ"/>
    <property type="match status" value="1"/>
</dbReference>
<dbReference type="Pfam" id="PF02446">
    <property type="entry name" value="Glyco_hydro_77"/>
    <property type="match status" value="1"/>
</dbReference>
<dbReference type="GO" id="GO:0004134">
    <property type="term" value="F:4-alpha-glucanotransferase activity"/>
    <property type="evidence" value="ECO:0007669"/>
    <property type="project" value="UniProtKB-EC"/>
</dbReference>
<dbReference type="EC" id="2.4.1.25" evidence="3 10"/>
<sequence length="494" mass="55463">MDAHGIFDRRRAGILLHISSLPGGPGNGDLGAESFRFVDFLAAAGVSVWQTLPINPTHEDGSPYQCTSVHAGNPLLIGLDWLIARGLLEADAIPPADDAKAIRQWALERAFDSFRRRGTSDALCSAFGDFVSANDWWLADYALYAALKEVNGGLPWQAWPKPLRDRKPDALASASTLYADIIARVRFEQFVFFEQWQGLHDYAKKLGVLLFGDMPIFVASDSAEVWAGREYFELGEDGEPRVVAGVPPDYFSATGQRWGNPHYNWESMERSGFSWWLNRLRTQLNLYDLIRIDHFRGFEAYWEIPAHSETAMNGRWVKAPGEALLSRCTETFGESLPLVAEDLGIITAEVEALRRRFRIPGMRILQFAFEGGPCNPYLPHNHAIDSVVYTGTHDNDTTLSWFEGLSAERQGYVYDYLGRSGLPMPAALVQAAMASVARLAIVPMQDVLELGRGHRMNTPGTVGENWNWRFDWAQLRDEHAERLAHQVRMYGRTA</sequence>
<keyword evidence="5 10" id="KW-0328">Glycosyltransferase</keyword>
<keyword evidence="7 10" id="KW-0119">Carbohydrate metabolism</keyword>
<dbReference type="Proteomes" id="UP001158598">
    <property type="component" value="Chromosome"/>
</dbReference>
<dbReference type="OMA" id="SWWIRRI"/>
<dbReference type="NCBIfam" id="NF011080">
    <property type="entry name" value="PRK14508.1-3"/>
    <property type="match status" value="1"/>
</dbReference>
<comment type="similarity">
    <text evidence="2 10">Belongs to the disproportionating enzyme family.</text>
</comment>
<evidence type="ECO:0000313" key="11">
    <source>
        <dbReference type="EMBL" id="CAI8885056.1"/>
    </source>
</evidence>
<dbReference type="InterPro" id="IPR003385">
    <property type="entry name" value="Glyco_hydro_77"/>
</dbReference>
<proteinExistence type="inferred from homology"/>
<evidence type="ECO:0000256" key="8">
    <source>
        <dbReference type="ARBA" id="ARBA00031423"/>
    </source>
</evidence>
<name>A0AA35UDK8_METCP</name>
<evidence type="ECO:0000256" key="6">
    <source>
        <dbReference type="ARBA" id="ARBA00022679"/>
    </source>
</evidence>
<dbReference type="AlphaFoldDB" id="A0AA35UDK8"/>
<evidence type="ECO:0000256" key="9">
    <source>
        <dbReference type="ARBA" id="ARBA00031501"/>
    </source>
</evidence>
<comment type="catalytic activity">
    <reaction evidence="1 10">
        <text>Transfers a segment of a (1-&gt;4)-alpha-D-glucan to a new position in an acceptor, which may be glucose or a (1-&gt;4)-alpha-D-glucan.</text>
        <dbReference type="EC" id="2.4.1.25"/>
    </reaction>
</comment>
<dbReference type="InterPro" id="IPR017853">
    <property type="entry name" value="GH"/>
</dbReference>
<evidence type="ECO:0000313" key="12">
    <source>
        <dbReference type="Proteomes" id="UP001158598"/>
    </source>
</evidence>
<evidence type="ECO:0000256" key="7">
    <source>
        <dbReference type="ARBA" id="ARBA00023277"/>
    </source>
</evidence>
<dbReference type="EMBL" id="OX458332">
    <property type="protein sequence ID" value="CAI8885056.1"/>
    <property type="molecule type" value="Genomic_DNA"/>
</dbReference>
<gene>
    <name evidence="11" type="primary">malQ</name>
    <name evidence="11" type="ORF">MCNOR_3143</name>
</gene>